<name>A0AAW1BUA4_CROAD</name>
<dbReference type="InterPro" id="IPR020901">
    <property type="entry name" value="Prtase_inh_Kunz-CS"/>
</dbReference>
<keyword evidence="2" id="KW-1015">Disulfide bond</keyword>
<feature type="signal peptide" evidence="4">
    <location>
        <begin position="1"/>
        <end position="19"/>
    </location>
</feature>
<dbReference type="Pfam" id="PF00095">
    <property type="entry name" value="WAP"/>
    <property type="match status" value="1"/>
</dbReference>
<dbReference type="PANTHER" id="PTHR46751:SF1">
    <property type="entry name" value="WAP FOUR-DISULFIDE CORE DOMAIN PROTEIN 6A"/>
    <property type="match status" value="1"/>
</dbReference>
<dbReference type="InterPro" id="IPR008197">
    <property type="entry name" value="WAP_dom"/>
</dbReference>
<dbReference type="InterPro" id="IPR036880">
    <property type="entry name" value="Kunitz_BPTI_sf"/>
</dbReference>
<dbReference type="SUPFAM" id="SSF57362">
    <property type="entry name" value="BPTI-like"/>
    <property type="match status" value="1"/>
</dbReference>
<dbReference type="AlphaFoldDB" id="A0AAW1BUA4"/>
<feature type="compositionally biased region" description="Basic and acidic residues" evidence="3">
    <location>
        <begin position="204"/>
        <end position="253"/>
    </location>
</feature>
<dbReference type="InterPro" id="IPR036645">
    <property type="entry name" value="Elafin-like_sf"/>
</dbReference>
<feature type="chain" id="PRO_5043317923" evidence="4">
    <location>
        <begin position="20"/>
        <end position="253"/>
    </location>
</feature>
<dbReference type="GO" id="GO:0005576">
    <property type="term" value="C:extracellular region"/>
    <property type="evidence" value="ECO:0007669"/>
    <property type="project" value="InterPro"/>
</dbReference>
<evidence type="ECO:0000256" key="1">
    <source>
        <dbReference type="ARBA" id="ARBA00008415"/>
    </source>
</evidence>
<dbReference type="PROSITE" id="PS00280">
    <property type="entry name" value="BPTI_KUNITZ_1"/>
    <property type="match status" value="1"/>
</dbReference>
<evidence type="ECO:0000256" key="4">
    <source>
        <dbReference type="SAM" id="SignalP"/>
    </source>
</evidence>
<evidence type="ECO:0000259" key="6">
    <source>
        <dbReference type="PROSITE" id="PS51390"/>
    </source>
</evidence>
<organism evidence="7 8">
    <name type="scientific">Crotalus adamanteus</name>
    <name type="common">Eastern diamondback rattlesnake</name>
    <dbReference type="NCBI Taxonomy" id="8729"/>
    <lineage>
        <taxon>Eukaryota</taxon>
        <taxon>Metazoa</taxon>
        <taxon>Chordata</taxon>
        <taxon>Craniata</taxon>
        <taxon>Vertebrata</taxon>
        <taxon>Euteleostomi</taxon>
        <taxon>Lepidosauria</taxon>
        <taxon>Squamata</taxon>
        <taxon>Bifurcata</taxon>
        <taxon>Unidentata</taxon>
        <taxon>Episquamata</taxon>
        <taxon>Toxicofera</taxon>
        <taxon>Serpentes</taxon>
        <taxon>Colubroidea</taxon>
        <taxon>Viperidae</taxon>
        <taxon>Crotalinae</taxon>
        <taxon>Crotalus</taxon>
    </lineage>
</organism>
<dbReference type="InterPro" id="IPR002223">
    <property type="entry name" value="Kunitz_BPTI"/>
</dbReference>
<reference evidence="7 8" key="1">
    <citation type="journal article" date="2024" name="Proc. Natl. Acad. Sci. U.S.A.">
        <title>The genetic regulatory architecture and epigenomic basis for age-related changes in rattlesnake venom.</title>
        <authorList>
            <person name="Hogan M.P."/>
            <person name="Holding M.L."/>
            <person name="Nystrom G.S."/>
            <person name="Colston T.J."/>
            <person name="Bartlett D.A."/>
            <person name="Mason A.J."/>
            <person name="Ellsworth S.A."/>
            <person name="Rautsaw R.M."/>
            <person name="Lawrence K.C."/>
            <person name="Strickland J.L."/>
            <person name="He B."/>
            <person name="Fraser P."/>
            <person name="Margres M.J."/>
            <person name="Gilbert D.M."/>
            <person name="Gibbs H.L."/>
            <person name="Parkinson C.L."/>
            <person name="Rokyta D.R."/>
        </authorList>
    </citation>
    <scope>NUCLEOTIDE SEQUENCE [LARGE SCALE GENOMIC DNA]</scope>
    <source>
        <strain evidence="7">DRR0105</strain>
    </source>
</reference>
<dbReference type="PANTHER" id="PTHR46751">
    <property type="entry name" value="EPPIN"/>
    <property type="match status" value="1"/>
</dbReference>
<dbReference type="Gene3D" id="4.10.410.10">
    <property type="entry name" value="Pancreatic trypsin inhibitor Kunitz domain"/>
    <property type="match status" value="1"/>
</dbReference>
<accession>A0AAW1BUA4</accession>
<sequence>MKARGLLLALALLTLGTQGASLPSKGNQAKDGYCYNVPPLGDVFDTQDCSACQKNGSCSTCARDDHCPGTQKCCPGDCGYVCEEAIMDVCQLPSVGGICKAMFPRFFFNVSTLKCEGFIYGGCGGNKNNFVFESQCLRTCRSTKADGQLARRSQRDQRPAALKEQPCRGQGGGAHLHQRGEQEDEPEAGTARGAKTPQTEEGEREGGEGVRREGERSSRKSNEGRREEERSKEGGGGRERGEEEEEQRRREEE</sequence>
<dbReference type="PROSITE" id="PS50279">
    <property type="entry name" value="BPTI_KUNITZ_2"/>
    <property type="match status" value="1"/>
</dbReference>
<keyword evidence="8" id="KW-1185">Reference proteome</keyword>
<dbReference type="EMBL" id="JAOTOJ010000003">
    <property type="protein sequence ID" value="KAK9405063.1"/>
    <property type="molecule type" value="Genomic_DNA"/>
</dbReference>
<dbReference type="SMART" id="SM00217">
    <property type="entry name" value="WAP"/>
    <property type="match status" value="1"/>
</dbReference>
<dbReference type="PRINTS" id="PR00759">
    <property type="entry name" value="BASICPTASE"/>
</dbReference>
<proteinExistence type="inferred from homology"/>
<evidence type="ECO:0000313" key="7">
    <source>
        <dbReference type="EMBL" id="KAK9405063.1"/>
    </source>
</evidence>
<evidence type="ECO:0000256" key="3">
    <source>
        <dbReference type="SAM" id="MobiDB-lite"/>
    </source>
</evidence>
<comment type="caution">
    <text evidence="7">The sequence shown here is derived from an EMBL/GenBank/DDBJ whole genome shotgun (WGS) entry which is preliminary data.</text>
</comment>
<dbReference type="InterPro" id="IPR051388">
    <property type="entry name" value="Serpin_venom_toxin"/>
</dbReference>
<dbReference type="PROSITE" id="PS51390">
    <property type="entry name" value="WAP"/>
    <property type="match status" value="1"/>
</dbReference>
<evidence type="ECO:0000256" key="2">
    <source>
        <dbReference type="ARBA" id="ARBA00023157"/>
    </source>
</evidence>
<dbReference type="CDD" id="cd00109">
    <property type="entry name" value="Kunitz-type"/>
    <property type="match status" value="1"/>
</dbReference>
<gene>
    <name evidence="7" type="ORF">NXF25_009890</name>
</gene>
<keyword evidence="4" id="KW-0732">Signal</keyword>
<dbReference type="Pfam" id="PF00014">
    <property type="entry name" value="Kunitz_BPTI"/>
    <property type="match status" value="1"/>
</dbReference>
<protein>
    <submittedName>
        <fullName evidence="7">Boophilin-G2-like</fullName>
    </submittedName>
</protein>
<dbReference type="GO" id="GO:0004867">
    <property type="term" value="F:serine-type endopeptidase inhibitor activity"/>
    <property type="evidence" value="ECO:0007669"/>
    <property type="project" value="InterPro"/>
</dbReference>
<evidence type="ECO:0000259" key="5">
    <source>
        <dbReference type="PROSITE" id="PS50279"/>
    </source>
</evidence>
<feature type="domain" description="WAP" evidence="6">
    <location>
        <begin position="27"/>
        <end position="86"/>
    </location>
</feature>
<dbReference type="Proteomes" id="UP001474421">
    <property type="component" value="Unassembled WGS sequence"/>
</dbReference>
<feature type="region of interest" description="Disordered" evidence="3">
    <location>
        <begin position="147"/>
        <end position="253"/>
    </location>
</feature>
<feature type="domain" description="BPTI/Kunitz inhibitor" evidence="5">
    <location>
        <begin position="90"/>
        <end position="140"/>
    </location>
</feature>
<evidence type="ECO:0000313" key="8">
    <source>
        <dbReference type="Proteomes" id="UP001474421"/>
    </source>
</evidence>
<comment type="similarity">
    <text evidence="1">Belongs to the venom Kunitz-type family.</text>
</comment>
<dbReference type="Gene3D" id="4.10.75.10">
    <property type="entry name" value="Elafin-like"/>
    <property type="match status" value="1"/>
</dbReference>
<dbReference type="SMART" id="SM00131">
    <property type="entry name" value="KU"/>
    <property type="match status" value="1"/>
</dbReference>